<organism evidence="8 9">
    <name type="scientific">Popillia japonica</name>
    <name type="common">Japanese beetle</name>
    <dbReference type="NCBI Taxonomy" id="7064"/>
    <lineage>
        <taxon>Eukaryota</taxon>
        <taxon>Metazoa</taxon>
        <taxon>Ecdysozoa</taxon>
        <taxon>Arthropoda</taxon>
        <taxon>Hexapoda</taxon>
        <taxon>Insecta</taxon>
        <taxon>Pterygota</taxon>
        <taxon>Neoptera</taxon>
        <taxon>Endopterygota</taxon>
        <taxon>Coleoptera</taxon>
        <taxon>Polyphaga</taxon>
        <taxon>Scarabaeiformia</taxon>
        <taxon>Scarabaeidae</taxon>
        <taxon>Rutelinae</taxon>
        <taxon>Popillia</taxon>
    </lineage>
</organism>
<evidence type="ECO:0000259" key="6">
    <source>
        <dbReference type="PROSITE" id="PS50404"/>
    </source>
</evidence>
<keyword evidence="9" id="KW-1185">Reference proteome</keyword>
<dbReference type="FunFam" id="1.20.1050.10:FF:000030">
    <property type="entry name" value="Glutathione S-transferase S1"/>
    <property type="match status" value="1"/>
</dbReference>
<dbReference type="Pfam" id="PF02798">
    <property type="entry name" value="GST_N"/>
    <property type="match status" value="1"/>
</dbReference>
<reference evidence="8 9" key="1">
    <citation type="journal article" date="2024" name="BMC Genomics">
        <title>De novo assembly and annotation of Popillia japonica's genome with initial clues to its potential as an invasive pest.</title>
        <authorList>
            <person name="Cucini C."/>
            <person name="Boschi S."/>
            <person name="Funari R."/>
            <person name="Cardaioli E."/>
            <person name="Iannotti N."/>
            <person name="Marturano G."/>
            <person name="Paoli F."/>
            <person name="Bruttini M."/>
            <person name="Carapelli A."/>
            <person name="Frati F."/>
            <person name="Nardi F."/>
        </authorList>
    </citation>
    <scope>NUCLEOTIDE SEQUENCE [LARGE SCALE GENOMIC DNA]</scope>
    <source>
        <strain evidence="8">DMR45628</strain>
    </source>
</reference>
<comment type="caution">
    <text evidence="8">The sequence shown here is derived from an EMBL/GenBank/DDBJ whole genome shotgun (WGS) entry which is preliminary data.</text>
</comment>
<dbReference type="SUPFAM" id="SSF52833">
    <property type="entry name" value="Thioredoxin-like"/>
    <property type="match status" value="1"/>
</dbReference>
<dbReference type="CDD" id="cd03039">
    <property type="entry name" value="GST_N_Sigma_like"/>
    <property type="match status" value="1"/>
</dbReference>
<dbReference type="EC" id="2.5.1.18" evidence="2"/>
<dbReference type="GO" id="GO:0004602">
    <property type="term" value="F:glutathione peroxidase activity"/>
    <property type="evidence" value="ECO:0007669"/>
    <property type="project" value="UniProtKB-ARBA"/>
</dbReference>
<sequence length="224" mass="25869">MQNKKSSRNFSDTYLSKIKLKMSGIKLTYFPSKALGESIRMLFKYGNIEFEDYRFDRAIWPDIKPNMPFGQTPVLEENGKIAHQSVAIARYIAKKVKLVGNNDWEDLEIDAIVDTINDFRGKIASYHYATDNAVKEALKEPLFKQIIPFYLDKLEEIAKNNNGHFALGRLTWADFYFVGMHEYLNFMTGMNLLEDHPNIAKVVENVFSIPSIKTWVETRPVTEA</sequence>
<keyword evidence="3" id="KW-0808">Transferase</keyword>
<dbReference type="SUPFAM" id="SSF47616">
    <property type="entry name" value="GST C-terminal domain-like"/>
    <property type="match status" value="1"/>
</dbReference>
<dbReference type="Gene3D" id="1.20.1050.10">
    <property type="match status" value="1"/>
</dbReference>
<dbReference type="GO" id="GO:0006749">
    <property type="term" value="P:glutathione metabolic process"/>
    <property type="evidence" value="ECO:0007669"/>
    <property type="project" value="TreeGrafter"/>
</dbReference>
<evidence type="ECO:0000256" key="5">
    <source>
        <dbReference type="ARBA" id="ARBA00047960"/>
    </source>
</evidence>
<evidence type="ECO:0000256" key="3">
    <source>
        <dbReference type="ARBA" id="ARBA00022679"/>
    </source>
</evidence>
<dbReference type="SFLD" id="SFLDG01205">
    <property type="entry name" value="AMPS.1"/>
    <property type="match status" value="1"/>
</dbReference>
<dbReference type="GO" id="GO:0004364">
    <property type="term" value="F:glutathione transferase activity"/>
    <property type="evidence" value="ECO:0007669"/>
    <property type="project" value="UniProtKB-EC"/>
</dbReference>
<dbReference type="SFLD" id="SFLDS00019">
    <property type="entry name" value="Glutathione_Transferase_(cytos"/>
    <property type="match status" value="1"/>
</dbReference>
<dbReference type="InterPro" id="IPR010987">
    <property type="entry name" value="Glutathione-S-Trfase_C-like"/>
</dbReference>
<dbReference type="PROSITE" id="PS50405">
    <property type="entry name" value="GST_CTER"/>
    <property type="match status" value="1"/>
</dbReference>
<evidence type="ECO:0000313" key="9">
    <source>
        <dbReference type="Proteomes" id="UP001458880"/>
    </source>
</evidence>
<dbReference type="CDD" id="cd03192">
    <property type="entry name" value="GST_C_Sigma_like"/>
    <property type="match status" value="1"/>
</dbReference>
<dbReference type="EMBL" id="JASPKY010000783">
    <property type="protein sequence ID" value="KAK9685360.1"/>
    <property type="molecule type" value="Genomic_DNA"/>
</dbReference>
<dbReference type="PANTHER" id="PTHR11571">
    <property type="entry name" value="GLUTATHIONE S-TRANSFERASE"/>
    <property type="match status" value="1"/>
</dbReference>
<accession>A0AAW1I8Z0</accession>
<dbReference type="InterPro" id="IPR040079">
    <property type="entry name" value="Glutathione_S-Trfase"/>
</dbReference>
<protein>
    <recommendedName>
        <fullName evidence="2">glutathione transferase</fullName>
        <ecNumber evidence="2">2.5.1.18</ecNumber>
    </recommendedName>
</protein>
<feature type="domain" description="GST C-terminal" evidence="7">
    <location>
        <begin position="102"/>
        <end position="224"/>
    </location>
</feature>
<dbReference type="PROSITE" id="PS50404">
    <property type="entry name" value="GST_NTER"/>
    <property type="match status" value="1"/>
</dbReference>
<feature type="domain" description="GST N-terminal" evidence="6">
    <location>
        <begin position="23"/>
        <end position="100"/>
    </location>
</feature>
<evidence type="ECO:0000256" key="2">
    <source>
        <dbReference type="ARBA" id="ARBA00012452"/>
    </source>
</evidence>
<comment type="catalytic activity">
    <reaction evidence="5">
        <text>RX + glutathione = an S-substituted glutathione + a halide anion + H(+)</text>
        <dbReference type="Rhea" id="RHEA:16437"/>
        <dbReference type="ChEBI" id="CHEBI:15378"/>
        <dbReference type="ChEBI" id="CHEBI:16042"/>
        <dbReference type="ChEBI" id="CHEBI:17792"/>
        <dbReference type="ChEBI" id="CHEBI:57925"/>
        <dbReference type="ChEBI" id="CHEBI:90779"/>
        <dbReference type="EC" id="2.5.1.18"/>
    </reaction>
</comment>
<comment type="similarity">
    <text evidence="4">Belongs to the GST superfamily. Sigma family.</text>
</comment>
<dbReference type="InterPro" id="IPR036282">
    <property type="entry name" value="Glutathione-S-Trfase_C_sf"/>
</dbReference>
<dbReference type="InterPro" id="IPR036249">
    <property type="entry name" value="Thioredoxin-like_sf"/>
</dbReference>
<comment type="subunit">
    <text evidence="1">Homodimer.</text>
</comment>
<dbReference type="SFLD" id="SFLDG00363">
    <property type="entry name" value="AMPS_(cytGST):_Alpha-__Mu-__Pi"/>
    <property type="match status" value="1"/>
</dbReference>
<dbReference type="InterPro" id="IPR050213">
    <property type="entry name" value="GST_superfamily"/>
</dbReference>
<proteinExistence type="inferred from homology"/>
<evidence type="ECO:0000256" key="4">
    <source>
        <dbReference type="ARBA" id="ARBA00038317"/>
    </source>
</evidence>
<dbReference type="Gene3D" id="3.40.30.10">
    <property type="entry name" value="Glutaredoxin"/>
    <property type="match status" value="1"/>
</dbReference>
<evidence type="ECO:0000256" key="1">
    <source>
        <dbReference type="ARBA" id="ARBA00011738"/>
    </source>
</evidence>
<dbReference type="Pfam" id="PF14497">
    <property type="entry name" value="GST_C_3"/>
    <property type="match status" value="1"/>
</dbReference>
<dbReference type="InterPro" id="IPR004046">
    <property type="entry name" value="GST_C"/>
</dbReference>
<gene>
    <name evidence="8" type="ORF">QE152_g38110</name>
</gene>
<dbReference type="InterPro" id="IPR004045">
    <property type="entry name" value="Glutathione_S-Trfase_N"/>
</dbReference>
<dbReference type="FunFam" id="3.40.30.10:FF:000035">
    <property type="entry name" value="hematopoietic prostaglandin D synthase"/>
    <property type="match status" value="1"/>
</dbReference>
<evidence type="ECO:0000313" key="8">
    <source>
        <dbReference type="EMBL" id="KAK9685360.1"/>
    </source>
</evidence>
<dbReference type="Proteomes" id="UP001458880">
    <property type="component" value="Unassembled WGS sequence"/>
</dbReference>
<evidence type="ECO:0000259" key="7">
    <source>
        <dbReference type="PROSITE" id="PS50405"/>
    </source>
</evidence>
<name>A0AAW1I8Z0_POPJA</name>
<dbReference type="AlphaFoldDB" id="A0AAW1I8Z0"/>
<dbReference type="PANTHER" id="PTHR11571:SF224">
    <property type="entry name" value="HEMATOPOIETIC PROSTAGLANDIN D SYNTHASE"/>
    <property type="match status" value="1"/>
</dbReference>